<dbReference type="Proteomes" id="UP000189229">
    <property type="component" value="Unassembled WGS sequence"/>
</dbReference>
<comment type="caution">
    <text evidence="1">The sequence shown here is derived from an EMBL/GenBank/DDBJ whole genome shotgun (WGS) entry which is preliminary data.</text>
</comment>
<dbReference type="EMBL" id="MVBM01000009">
    <property type="protein sequence ID" value="OOK66544.1"/>
    <property type="molecule type" value="Genomic_DNA"/>
</dbReference>
<evidence type="ECO:0000313" key="2">
    <source>
        <dbReference type="Proteomes" id="UP000189229"/>
    </source>
</evidence>
<protein>
    <submittedName>
        <fullName evidence="1">Phenylalanyl-tRNA synthetase beta chain domain protein</fullName>
        <ecNumber evidence="1">6.1.1.20</ecNumber>
    </submittedName>
</protein>
<dbReference type="EC" id="6.1.1.20" evidence="1"/>
<name>A0A1V3WHS9_MYCKA</name>
<sequence length="46" mass="5023">MRIIARASGIDVTLRAARYLPWHPAAAPKYSSAKAPSVTRDSCIRP</sequence>
<dbReference type="AlphaFoldDB" id="A0A1V3WHS9"/>
<gene>
    <name evidence="1" type="primary">pheT</name>
    <name evidence="1" type="ORF">BZL30_8058</name>
</gene>
<keyword evidence="1" id="KW-0030">Aminoacyl-tRNA synthetase</keyword>
<evidence type="ECO:0000313" key="1">
    <source>
        <dbReference type="EMBL" id="OOK66544.1"/>
    </source>
</evidence>
<proteinExistence type="predicted"/>
<accession>A0A1V3WHS9</accession>
<organism evidence="1 2">
    <name type="scientific">Mycobacterium kansasii</name>
    <dbReference type="NCBI Taxonomy" id="1768"/>
    <lineage>
        <taxon>Bacteria</taxon>
        <taxon>Bacillati</taxon>
        <taxon>Actinomycetota</taxon>
        <taxon>Actinomycetes</taxon>
        <taxon>Mycobacteriales</taxon>
        <taxon>Mycobacteriaceae</taxon>
        <taxon>Mycobacterium</taxon>
    </lineage>
</organism>
<dbReference type="GO" id="GO:0004826">
    <property type="term" value="F:phenylalanine-tRNA ligase activity"/>
    <property type="evidence" value="ECO:0007669"/>
    <property type="project" value="UniProtKB-EC"/>
</dbReference>
<reference evidence="1 2" key="1">
    <citation type="submission" date="2017-02" db="EMBL/GenBank/DDBJ databases">
        <title>Complete genome sequences of Mycobacterium kansasii strains isolated from rhesus macaques.</title>
        <authorList>
            <person name="Panda A."/>
            <person name="Nagaraj S."/>
            <person name="Zhao X."/>
            <person name="Tettelin H."/>
            <person name="Detolla L.J."/>
        </authorList>
    </citation>
    <scope>NUCLEOTIDE SEQUENCE [LARGE SCALE GENOMIC DNA]</scope>
    <source>
        <strain evidence="1 2">11-3813</strain>
    </source>
</reference>
<keyword evidence="1" id="KW-0436">Ligase</keyword>